<proteinExistence type="evidence at transcript level"/>
<dbReference type="EMBL" id="MF975453">
    <property type="protein sequence ID" value="AUF73029.1"/>
    <property type="molecule type" value="mRNA"/>
</dbReference>
<dbReference type="PANTHER" id="PTHR21137">
    <property type="entry name" value="ODORANT RECEPTOR"/>
    <property type="match status" value="1"/>
</dbReference>
<organism evidence="11">
    <name type="scientific">Anoplophora chinensis</name>
    <name type="common">Citrus longhorn beetle</name>
    <dbReference type="NCBI Taxonomy" id="217632"/>
    <lineage>
        <taxon>Eukaryota</taxon>
        <taxon>Metazoa</taxon>
        <taxon>Ecdysozoa</taxon>
        <taxon>Arthropoda</taxon>
        <taxon>Hexapoda</taxon>
        <taxon>Insecta</taxon>
        <taxon>Pterygota</taxon>
        <taxon>Neoptera</taxon>
        <taxon>Endopterygota</taxon>
        <taxon>Coleoptera</taxon>
        <taxon>Polyphaga</taxon>
        <taxon>Cucujiformia</taxon>
        <taxon>Chrysomeloidea</taxon>
        <taxon>Cerambycidae</taxon>
        <taxon>Lamiinae</taxon>
        <taxon>Lamiini</taxon>
        <taxon>Anoplophora</taxon>
    </lineage>
</organism>
<dbReference type="GO" id="GO:0005549">
    <property type="term" value="F:odorant binding"/>
    <property type="evidence" value="ECO:0007669"/>
    <property type="project" value="InterPro"/>
</dbReference>
<evidence type="ECO:0000256" key="1">
    <source>
        <dbReference type="ARBA" id="ARBA00004651"/>
    </source>
</evidence>
<dbReference type="GO" id="GO:0005886">
    <property type="term" value="C:plasma membrane"/>
    <property type="evidence" value="ECO:0007669"/>
    <property type="project" value="UniProtKB-SubCell"/>
</dbReference>
<evidence type="ECO:0000256" key="10">
    <source>
        <dbReference type="SAM" id="Phobius"/>
    </source>
</evidence>
<keyword evidence="7 10" id="KW-0472">Membrane</keyword>
<feature type="transmembrane region" description="Helical" evidence="10">
    <location>
        <begin position="72"/>
        <end position="89"/>
    </location>
</feature>
<evidence type="ECO:0000256" key="4">
    <source>
        <dbReference type="ARBA" id="ARBA00022692"/>
    </source>
</evidence>
<evidence type="ECO:0000256" key="7">
    <source>
        <dbReference type="ARBA" id="ARBA00023136"/>
    </source>
</evidence>
<evidence type="ECO:0000256" key="9">
    <source>
        <dbReference type="ARBA" id="ARBA00023224"/>
    </source>
</evidence>
<dbReference type="InterPro" id="IPR004117">
    <property type="entry name" value="7tm6_olfct_rcpt"/>
</dbReference>
<evidence type="ECO:0000256" key="3">
    <source>
        <dbReference type="ARBA" id="ARBA00022606"/>
    </source>
</evidence>
<dbReference type="Pfam" id="PF02949">
    <property type="entry name" value="7tm_6"/>
    <property type="match status" value="1"/>
</dbReference>
<keyword evidence="3" id="KW-0716">Sensory transduction</keyword>
<dbReference type="GO" id="GO:0007165">
    <property type="term" value="P:signal transduction"/>
    <property type="evidence" value="ECO:0007669"/>
    <property type="project" value="UniProtKB-KW"/>
</dbReference>
<keyword evidence="8 11" id="KW-0675">Receptor</keyword>
<protein>
    <submittedName>
        <fullName evidence="11">Odorant receptor</fullName>
    </submittedName>
</protein>
<dbReference type="GO" id="GO:0004984">
    <property type="term" value="F:olfactory receptor activity"/>
    <property type="evidence" value="ECO:0007669"/>
    <property type="project" value="InterPro"/>
</dbReference>
<feature type="transmembrane region" description="Helical" evidence="10">
    <location>
        <begin position="32"/>
        <end position="51"/>
    </location>
</feature>
<keyword evidence="9" id="KW-0807">Transducer</keyword>
<keyword evidence="2" id="KW-1003">Cell membrane</keyword>
<evidence type="ECO:0000256" key="2">
    <source>
        <dbReference type="ARBA" id="ARBA00022475"/>
    </source>
</evidence>
<accession>A0A2H4ZB93</accession>
<evidence type="ECO:0000256" key="6">
    <source>
        <dbReference type="ARBA" id="ARBA00022989"/>
    </source>
</evidence>
<sequence length="167" mass="19279">MEIENDHDVEIYIRKLKSILKYQQFLMRYVDYLNELLSVPIALLMVTSVSLKCISMYNMTINQGSISDKGRTVVTILSVIAEFFLAYGLPAQILMDESTATAHIIYSECKWYLPKLRCLRSYFLIMMTRSQRGVCIRAGNYHIINNGTVLLMVKTAYSFYAFLQNVT</sequence>
<keyword evidence="5" id="KW-0552">Olfaction</keyword>
<keyword evidence="4 10" id="KW-0812">Transmembrane</keyword>
<comment type="subcellular location">
    <subcellularLocation>
        <location evidence="1">Cell membrane</location>
        <topology evidence="1">Multi-pass membrane protein</topology>
    </subcellularLocation>
</comment>
<evidence type="ECO:0000313" key="11">
    <source>
        <dbReference type="EMBL" id="AUF73029.1"/>
    </source>
</evidence>
<reference evidence="11" key="1">
    <citation type="journal article" date="2017" name="Sci. Rep.">
        <title>Antennal transcriptome analysis and expression profiles of olfactory genes in Anoplophora chinensis.</title>
        <authorList>
            <person name="Wang J."/>
            <person name="Hu P."/>
            <person name="Gao P."/>
            <person name="Tao J."/>
            <person name="Luo Y."/>
        </authorList>
    </citation>
    <scope>NUCLEOTIDE SEQUENCE</scope>
</reference>
<dbReference type="PANTHER" id="PTHR21137:SF35">
    <property type="entry name" value="ODORANT RECEPTOR 19A-RELATED"/>
    <property type="match status" value="1"/>
</dbReference>
<keyword evidence="6 10" id="KW-1133">Transmembrane helix</keyword>
<evidence type="ECO:0000256" key="8">
    <source>
        <dbReference type="ARBA" id="ARBA00023170"/>
    </source>
</evidence>
<name>A0A2H4ZB93_ANOCN</name>
<evidence type="ECO:0000256" key="5">
    <source>
        <dbReference type="ARBA" id="ARBA00022725"/>
    </source>
</evidence>
<dbReference type="AlphaFoldDB" id="A0A2H4ZB93"/>